<protein>
    <submittedName>
        <fullName evidence="2">Uncharacterized protein</fullName>
    </submittedName>
</protein>
<dbReference type="InterPro" id="IPR043737">
    <property type="entry name" value="DUF5682"/>
</dbReference>
<feature type="compositionally biased region" description="Low complexity" evidence="1">
    <location>
        <begin position="839"/>
        <end position="849"/>
    </location>
</feature>
<keyword evidence="3" id="KW-1185">Reference proteome</keyword>
<feature type="region of interest" description="Disordered" evidence="1">
    <location>
        <begin position="742"/>
        <end position="782"/>
    </location>
</feature>
<dbReference type="Proteomes" id="UP000027178">
    <property type="component" value="Unassembled WGS sequence"/>
</dbReference>
<dbReference type="EMBL" id="JNBY01000041">
    <property type="protein sequence ID" value="KDN87328.1"/>
    <property type="molecule type" value="Genomic_DNA"/>
</dbReference>
<name>A0A066Z0L2_9ACTN</name>
<feature type="compositionally biased region" description="Low complexity" evidence="1">
    <location>
        <begin position="579"/>
        <end position="589"/>
    </location>
</feature>
<evidence type="ECO:0000313" key="2">
    <source>
        <dbReference type="EMBL" id="KDN87328.1"/>
    </source>
</evidence>
<sequence>MSELPLGGAVFLGVRHHSPACAALVARTVAELRPGLVLVEGPADLNPRLDELLLGHELPVAVFSHYRDEERTATSWAPFCAYSPEWVALTAGRAAGAEVRFIDLPAWHPAFSSREQPLTNRFADAEARYAEATERLCRAFGTDSVDTLWDGLVELPDPQGLAERLDAYFELVRGDAVPQPGDAAREAYMASWVRAALARAGGRPVLVVTGGFHTPALRALVAPTEPADKEAVDGRPANSESADGWPEVPAPPDGAVGGSFLVPYSFAQLDAFGGYQSGMPSPGYYQLLWERGAEGAADGLTEQVVRRLRGARQEVSTADLIAARTLADGLAMMRGHRVRSRADVLDGLAGALVGEALEAPLPWQGRLRPTAGPDPLVRELVAAGTGDRVGRLHPDTPAPPLVHDVAAEQERCGVTLGRPVTADLTDGTQLLRSQFLHRLRVLGVPGHVRESGPAGGGDPVFTERWVPEPGGWAHRRDAALVEAARTGAAGRGGSRGAGGAGGGGGCGAGRAGRPAVRRGAVRGGVADRRAAGHAGRPGRRGRRTGRGGPGVGDGAGPVAARPGVRGGRRRAARRGTGRGVPAGAVAGRGAARRGGGRSGPAARRARGPGRAAVRGRDADGPPVHRAGHRRPDRRGSGRAAGSAGRGARPVLVAPAVRSAAQEHRRNRRPGPGVGGRSGAAGRLAGGPVRVDPGAVDRPRAGHGGPAVAVRRPGRDRHRAGAGRVPARTARPAAGVRVLPAARAGADRRPAAGPPRARRFGARAAAHRRRPLAAGPGRRARTVRRRAAVGLWTVAVRAGDGRTDSGRDSDVRPDCRTGRGGCHHGHGGERRAGAAGRGAGALAADPGRARGAVHRGAVRAGRRAGRRAGVAVRPRPGGGPARGAAGRAAAAVRRDRGFPAHGGGLAGRRAPAVPQGDGGAPGAGRGGAVRHRRDRHRSGGAVPGRAKHHAAPRGAPHQAPDEPRTAVSGTEVGGGGGPRPAGPVAAGAAPGVHRRPCARAQPGAVGAELRLPHDGAGQSGALSAGAAAGADRAAVLPHPDPADPGAVATGAAGRPVGLDGRVGDPFGGDGGVPVEPPGPADAPGGVRHGGGRSDGGGVGSGGVADAGATGRRHRHRPGGGLRGGSARQSAAQHRGAGHRLLRGRRRGPTGARGAEVGGAGQYGARPGRAGRGGRPGVRP</sequence>
<feature type="compositionally biased region" description="Gly residues" evidence="1">
    <location>
        <begin position="915"/>
        <end position="926"/>
    </location>
</feature>
<dbReference type="HOGENOM" id="CLU_273293_0_0_11"/>
<feature type="compositionally biased region" description="Gly residues" evidence="1">
    <location>
        <begin position="546"/>
        <end position="555"/>
    </location>
</feature>
<dbReference type="AlphaFoldDB" id="A0A066Z0L2"/>
<feature type="region of interest" description="Disordered" evidence="1">
    <location>
        <begin position="225"/>
        <end position="247"/>
    </location>
</feature>
<accession>A0A066Z0L2</accession>
<feature type="compositionally biased region" description="Low complexity" evidence="1">
    <location>
        <begin position="981"/>
        <end position="990"/>
    </location>
</feature>
<feature type="compositionally biased region" description="Basic and acidic residues" evidence="1">
    <location>
        <begin position="798"/>
        <end position="816"/>
    </location>
</feature>
<feature type="compositionally biased region" description="Gly residues" evidence="1">
    <location>
        <begin position="489"/>
        <end position="510"/>
    </location>
</feature>
<feature type="compositionally biased region" description="Low complexity" evidence="1">
    <location>
        <begin position="881"/>
        <end position="890"/>
    </location>
</feature>
<feature type="compositionally biased region" description="Low complexity" evidence="1">
    <location>
        <begin position="637"/>
        <end position="648"/>
    </location>
</feature>
<feature type="compositionally biased region" description="Basic residues" evidence="1">
    <location>
        <begin position="536"/>
        <end position="545"/>
    </location>
</feature>
<feature type="compositionally biased region" description="Basic residues" evidence="1">
    <location>
        <begin position="711"/>
        <end position="720"/>
    </location>
</feature>
<feature type="compositionally biased region" description="Basic residues" evidence="1">
    <location>
        <begin position="1134"/>
        <end position="1146"/>
    </location>
</feature>
<feature type="compositionally biased region" description="Basic residues" evidence="1">
    <location>
        <begin position="755"/>
        <end position="770"/>
    </location>
</feature>
<dbReference type="PATRIC" id="fig|1348663.4.peg.909"/>
<dbReference type="eggNOG" id="COG2425">
    <property type="taxonomic scope" value="Bacteria"/>
</dbReference>
<gene>
    <name evidence="2" type="ORF">KCH_09550</name>
</gene>
<feature type="region of interest" description="Disordered" evidence="1">
    <location>
        <begin position="798"/>
        <end position="995"/>
    </location>
</feature>
<comment type="caution">
    <text evidence="2">The sequence shown here is derived from an EMBL/GenBank/DDBJ whole genome shotgun (WGS) entry which is preliminary data.</text>
</comment>
<feature type="compositionally biased region" description="Low complexity" evidence="1">
    <location>
        <begin position="1123"/>
        <end position="1133"/>
    </location>
</feature>
<feature type="compositionally biased region" description="Gly residues" evidence="1">
    <location>
        <begin position="1085"/>
        <end position="1103"/>
    </location>
</feature>
<evidence type="ECO:0000313" key="3">
    <source>
        <dbReference type="Proteomes" id="UP000027178"/>
    </source>
</evidence>
<feature type="compositionally biased region" description="Basic residues" evidence="1">
    <location>
        <begin position="927"/>
        <end position="937"/>
    </location>
</feature>
<feature type="region of interest" description="Disordered" evidence="1">
    <location>
        <begin position="1033"/>
        <end position="1178"/>
    </location>
</feature>
<feature type="compositionally biased region" description="Gly residues" evidence="1">
    <location>
        <begin position="1168"/>
        <end position="1178"/>
    </location>
</feature>
<organism evidence="2 3">
    <name type="scientific">Kitasatospora cheerisanensis KCTC 2395</name>
    <dbReference type="NCBI Taxonomy" id="1348663"/>
    <lineage>
        <taxon>Bacteria</taxon>
        <taxon>Bacillati</taxon>
        <taxon>Actinomycetota</taxon>
        <taxon>Actinomycetes</taxon>
        <taxon>Kitasatosporales</taxon>
        <taxon>Streptomycetaceae</taxon>
        <taxon>Kitasatospora</taxon>
    </lineage>
</organism>
<feature type="compositionally biased region" description="Basic residues" evidence="1">
    <location>
        <begin position="566"/>
        <end position="576"/>
    </location>
</feature>
<proteinExistence type="predicted"/>
<reference evidence="2 3" key="1">
    <citation type="submission" date="2014-05" db="EMBL/GenBank/DDBJ databases">
        <title>Draft Genome Sequence of Kitasatospora cheerisanensis KCTC 2395.</title>
        <authorList>
            <person name="Nam D.H."/>
        </authorList>
    </citation>
    <scope>NUCLEOTIDE SEQUENCE [LARGE SCALE GENOMIC DNA]</scope>
    <source>
        <strain evidence="2 3">KCTC 2395</strain>
    </source>
</reference>
<feature type="compositionally biased region" description="Basic residues" evidence="1">
    <location>
        <begin position="850"/>
        <end position="865"/>
    </location>
</feature>
<dbReference type="Pfam" id="PF18934">
    <property type="entry name" value="DUF5682"/>
    <property type="match status" value="1"/>
</dbReference>
<feature type="region of interest" description="Disordered" evidence="1">
    <location>
        <begin position="486"/>
        <end position="730"/>
    </location>
</feature>
<evidence type="ECO:0000256" key="1">
    <source>
        <dbReference type="SAM" id="MobiDB-lite"/>
    </source>
</evidence>